<evidence type="ECO:0000313" key="3">
    <source>
        <dbReference type="RefSeq" id="XP_033166676.1"/>
    </source>
</evidence>
<dbReference type="Pfam" id="PF16039">
    <property type="entry name" value="DUF4791"/>
    <property type="match status" value="1"/>
</dbReference>
<keyword evidence="2" id="KW-1185">Reference proteome</keyword>
<accession>A0A6P8KU15</accession>
<feature type="transmembrane region" description="Helical" evidence="1">
    <location>
        <begin position="36"/>
        <end position="57"/>
    </location>
</feature>
<dbReference type="InterPro" id="IPR032007">
    <property type="entry name" value="DUF4791"/>
</dbReference>
<protein>
    <submittedName>
        <fullName evidence="3">Uncharacterized protein LOC117145214</fullName>
    </submittedName>
</protein>
<dbReference type="Proteomes" id="UP000515162">
    <property type="component" value="Chromosome 2L"/>
</dbReference>
<dbReference type="GeneID" id="117145214"/>
<feature type="transmembrane region" description="Helical" evidence="1">
    <location>
        <begin position="153"/>
        <end position="171"/>
    </location>
</feature>
<name>A0A6P8KU15_DROMA</name>
<keyword evidence="1" id="KW-1133">Transmembrane helix</keyword>
<feature type="transmembrane region" description="Helical" evidence="1">
    <location>
        <begin position="98"/>
        <end position="118"/>
    </location>
</feature>
<organism evidence="2 3">
    <name type="scientific">Drosophila mauritiana</name>
    <name type="common">Fruit fly</name>
    <dbReference type="NCBI Taxonomy" id="7226"/>
    <lineage>
        <taxon>Eukaryota</taxon>
        <taxon>Metazoa</taxon>
        <taxon>Ecdysozoa</taxon>
        <taxon>Arthropoda</taxon>
        <taxon>Hexapoda</taxon>
        <taxon>Insecta</taxon>
        <taxon>Pterygota</taxon>
        <taxon>Neoptera</taxon>
        <taxon>Endopterygota</taxon>
        <taxon>Diptera</taxon>
        <taxon>Brachycera</taxon>
        <taxon>Muscomorpha</taxon>
        <taxon>Ephydroidea</taxon>
        <taxon>Drosophilidae</taxon>
        <taxon>Drosophila</taxon>
        <taxon>Sophophora</taxon>
    </lineage>
</organism>
<keyword evidence="1" id="KW-0472">Membrane</keyword>
<reference evidence="3" key="1">
    <citation type="submission" date="2025-08" db="UniProtKB">
        <authorList>
            <consortium name="RefSeq"/>
        </authorList>
    </citation>
    <scope>IDENTIFICATION</scope>
    <source>
        <strain evidence="3">Mau12</strain>
        <tissue evidence="3">Whole Body</tissue>
    </source>
</reference>
<proteinExistence type="predicted"/>
<sequence length="203" mass="22088">MSEPLSGPWLRFVYNGLLLASAVCTGRKMQPEQHPFAIVACVVVGFSAVFGLLRVIFASGQPEECQQLRDITSGVLELAPLPLANMDFYMQSTGLSPIALGHAFFVLPLFCDLGCSLAKDRRDCAFSDSLRNLTTLGNIVSLGFLAYVERNFLYLRMVLVMIVVKYGVVLVDSIKEDAGEDLQVCGTALFMHLLGKAVVSSTT</sequence>
<keyword evidence="1" id="KW-0812">Transmembrane</keyword>
<feature type="transmembrane region" description="Helical" evidence="1">
    <location>
        <begin position="130"/>
        <end position="147"/>
    </location>
</feature>
<evidence type="ECO:0000256" key="1">
    <source>
        <dbReference type="SAM" id="Phobius"/>
    </source>
</evidence>
<feature type="transmembrane region" description="Helical" evidence="1">
    <location>
        <begin position="6"/>
        <end position="24"/>
    </location>
</feature>
<evidence type="ECO:0000313" key="2">
    <source>
        <dbReference type="Proteomes" id="UP000515162"/>
    </source>
</evidence>
<dbReference type="RefSeq" id="XP_033166676.1">
    <property type="nucleotide sequence ID" value="XM_033310785.1"/>
</dbReference>
<dbReference type="AlphaFoldDB" id="A0A6P8KU15"/>
<gene>
    <name evidence="3" type="primary">LOC117145214</name>
</gene>